<dbReference type="PROSITE" id="PS50887">
    <property type="entry name" value="GGDEF"/>
    <property type="match status" value="1"/>
</dbReference>
<dbReference type="PANTHER" id="PTHR45138">
    <property type="entry name" value="REGULATORY COMPONENTS OF SENSORY TRANSDUCTION SYSTEM"/>
    <property type="match status" value="1"/>
</dbReference>
<dbReference type="FunFam" id="3.30.70.270:FF:000001">
    <property type="entry name" value="Diguanylate cyclase domain protein"/>
    <property type="match status" value="1"/>
</dbReference>
<dbReference type="Pfam" id="PF00990">
    <property type="entry name" value="GGDEF"/>
    <property type="match status" value="1"/>
</dbReference>
<feature type="domain" description="GGDEF" evidence="2">
    <location>
        <begin position="247"/>
        <end position="378"/>
    </location>
</feature>
<dbReference type="GO" id="GO:0052621">
    <property type="term" value="F:diguanylate cyclase activity"/>
    <property type="evidence" value="ECO:0007669"/>
    <property type="project" value="TreeGrafter"/>
</dbReference>
<dbReference type="SMART" id="SM00267">
    <property type="entry name" value="GGDEF"/>
    <property type="match status" value="1"/>
</dbReference>
<dbReference type="STRING" id="394193.SAMN04489732_12276"/>
<reference evidence="3 4" key="1">
    <citation type="submission" date="2016-10" db="EMBL/GenBank/DDBJ databases">
        <authorList>
            <person name="de Groot N.N."/>
        </authorList>
    </citation>
    <scope>NUCLEOTIDE SEQUENCE [LARGE SCALE GENOMIC DNA]</scope>
    <source>
        <strain evidence="3 4">DSM 44993</strain>
    </source>
</reference>
<dbReference type="InterPro" id="IPR043128">
    <property type="entry name" value="Rev_trsase/Diguanyl_cyclase"/>
</dbReference>
<dbReference type="GO" id="GO:1902201">
    <property type="term" value="P:negative regulation of bacterial-type flagellum-dependent cell motility"/>
    <property type="evidence" value="ECO:0007669"/>
    <property type="project" value="TreeGrafter"/>
</dbReference>
<feature type="transmembrane region" description="Helical" evidence="1">
    <location>
        <begin position="174"/>
        <end position="204"/>
    </location>
</feature>
<evidence type="ECO:0000313" key="4">
    <source>
        <dbReference type="Proteomes" id="UP000198582"/>
    </source>
</evidence>
<dbReference type="NCBIfam" id="TIGR00254">
    <property type="entry name" value="GGDEF"/>
    <property type="match status" value="1"/>
</dbReference>
<feature type="transmembrane region" description="Helical" evidence="1">
    <location>
        <begin position="94"/>
        <end position="117"/>
    </location>
</feature>
<keyword evidence="1" id="KW-0472">Membrane</keyword>
<keyword evidence="4" id="KW-1185">Reference proteome</keyword>
<feature type="transmembrane region" description="Helical" evidence="1">
    <location>
        <begin position="129"/>
        <end position="154"/>
    </location>
</feature>
<feature type="transmembrane region" description="Helical" evidence="1">
    <location>
        <begin position="56"/>
        <end position="82"/>
    </location>
</feature>
<dbReference type="AlphaFoldDB" id="A0A1H8YL95"/>
<proteinExistence type="predicted"/>
<accession>A0A1H8YL95</accession>
<dbReference type="GO" id="GO:0043709">
    <property type="term" value="P:cell adhesion involved in single-species biofilm formation"/>
    <property type="evidence" value="ECO:0007669"/>
    <property type="project" value="TreeGrafter"/>
</dbReference>
<evidence type="ECO:0000313" key="3">
    <source>
        <dbReference type="EMBL" id="SEP52791.1"/>
    </source>
</evidence>
<name>A0A1H8YL95_9PSEU</name>
<evidence type="ECO:0000256" key="1">
    <source>
        <dbReference type="SAM" id="Phobius"/>
    </source>
</evidence>
<dbReference type="InterPro" id="IPR029787">
    <property type="entry name" value="Nucleotide_cyclase"/>
</dbReference>
<dbReference type="RefSeq" id="WP_245787690.1">
    <property type="nucleotide sequence ID" value="NZ_FOEF01000022.1"/>
</dbReference>
<dbReference type="InterPro" id="IPR050469">
    <property type="entry name" value="Diguanylate_Cyclase"/>
</dbReference>
<keyword evidence="1" id="KW-1133">Transmembrane helix</keyword>
<evidence type="ECO:0000259" key="2">
    <source>
        <dbReference type="PROSITE" id="PS50887"/>
    </source>
</evidence>
<dbReference type="SUPFAM" id="SSF55073">
    <property type="entry name" value="Nucleotide cyclase"/>
    <property type="match status" value="1"/>
</dbReference>
<dbReference type="Gene3D" id="3.30.70.270">
    <property type="match status" value="1"/>
</dbReference>
<organism evidence="3 4">
    <name type="scientific">Amycolatopsis saalfeldensis</name>
    <dbReference type="NCBI Taxonomy" id="394193"/>
    <lineage>
        <taxon>Bacteria</taxon>
        <taxon>Bacillati</taxon>
        <taxon>Actinomycetota</taxon>
        <taxon>Actinomycetes</taxon>
        <taxon>Pseudonocardiales</taxon>
        <taxon>Pseudonocardiaceae</taxon>
        <taxon>Amycolatopsis</taxon>
    </lineage>
</organism>
<sequence>MAGAVWTIWGNLPGRAELFPALALIGCVLLHTELSRPVEQLRERFAGTPHISLDTVWTFAAVLLLHPALAALVITISFLYRWLRGRPAPLFRRVFSAAATVLSGYAAAAALALLTTVPFASAARDVAEFGGIVVAGLVFLVVNTALMTVAVYFGTPHERVRDALAGPEEYGLEAATIGLGVLLAWALADWPVALLLVVGITLALHRNVLIRQLRRQARSDAKTGLLNVAAWRAAATGELVRAKRAGRTTSVLMLDLDRFKLVNDRHGHLVGDRCLLAVADTLRTEVRAGDLTGRFGGEEFVVLLPGTAPVHAHAIAERIRGHIAAQTGGLPEPITVSIGLASAPPAATADVDALLEAADSALYEAKHAGRNRTAGHQLAG</sequence>
<dbReference type="EMBL" id="FOEF01000022">
    <property type="protein sequence ID" value="SEP52791.1"/>
    <property type="molecule type" value="Genomic_DNA"/>
</dbReference>
<keyword evidence="1" id="KW-0812">Transmembrane</keyword>
<dbReference type="CDD" id="cd01949">
    <property type="entry name" value="GGDEF"/>
    <property type="match status" value="1"/>
</dbReference>
<dbReference type="GO" id="GO:0005886">
    <property type="term" value="C:plasma membrane"/>
    <property type="evidence" value="ECO:0007669"/>
    <property type="project" value="TreeGrafter"/>
</dbReference>
<dbReference type="PANTHER" id="PTHR45138:SF9">
    <property type="entry name" value="DIGUANYLATE CYCLASE DGCM-RELATED"/>
    <property type="match status" value="1"/>
</dbReference>
<protein>
    <submittedName>
        <fullName evidence="3">Diguanylate cyclase (GGDEF) domain-containing protein</fullName>
    </submittedName>
</protein>
<dbReference type="Proteomes" id="UP000198582">
    <property type="component" value="Unassembled WGS sequence"/>
</dbReference>
<dbReference type="InterPro" id="IPR000160">
    <property type="entry name" value="GGDEF_dom"/>
</dbReference>
<gene>
    <name evidence="3" type="ORF">SAMN04489732_12276</name>
</gene>